<evidence type="ECO:0000256" key="1">
    <source>
        <dbReference type="ARBA" id="ARBA00000085"/>
    </source>
</evidence>
<dbReference type="EMBL" id="CP071090">
    <property type="protein sequence ID" value="QSQ20514.1"/>
    <property type="molecule type" value="Genomic_DNA"/>
</dbReference>
<dbReference type="InterPro" id="IPR003018">
    <property type="entry name" value="GAF"/>
</dbReference>
<evidence type="ECO:0000256" key="4">
    <source>
        <dbReference type="ARBA" id="ARBA00022679"/>
    </source>
</evidence>
<dbReference type="SMART" id="SM00387">
    <property type="entry name" value="HATPase_c"/>
    <property type="match status" value="1"/>
</dbReference>
<protein>
    <recommendedName>
        <fullName evidence="2">histidine kinase</fullName>
        <ecNumber evidence="2">2.7.13.3</ecNumber>
    </recommendedName>
</protein>
<dbReference type="Gene3D" id="3.30.450.20">
    <property type="entry name" value="PAS domain"/>
    <property type="match status" value="2"/>
</dbReference>
<dbReference type="Pfam" id="PF13185">
    <property type="entry name" value="GAF_2"/>
    <property type="match status" value="1"/>
</dbReference>
<evidence type="ECO:0000256" key="5">
    <source>
        <dbReference type="ARBA" id="ARBA00022777"/>
    </source>
</evidence>
<dbReference type="InterPro" id="IPR013655">
    <property type="entry name" value="PAS_fold_3"/>
</dbReference>
<accession>A0ABX7NQ63</accession>
<dbReference type="Gene3D" id="3.30.450.40">
    <property type="match status" value="3"/>
</dbReference>
<dbReference type="PRINTS" id="PR00344">
    <property type="entry name" value="BCTRLSENSOR"/>
</dbReference>
<reference evidence="9 10" key="1">
    <citation type="submission" date="2021-02" db="EMBL/GenBank/DDBJ databases">
        <title>De Novo genome assembly of isolated myxobacteria.</title>
        <authorList>
            <person name="Stevens D.C."/>
        </authorList>
    </citation>
    <scope>NUCLEOTIDE SEQUENCE [LARGE SCALE GENOMIC DNA]</scope>
    <source>
        <strain evidence="10">SCPEA02</strain>
    </source>
</reference>
<evidence type="ECO:0000256" key="3">
    <source>
        <dbReference type="ARBA" id="ARBA00022553"/>
    </source>
</evidence>
<feature type="domain" description="PAC" evidence="8">
    <location>
        <begin position="584"/>
        <end position="636"/>
    </location>
</feature>
<dbReference type="InterPro" id="IPR003661">
    <property type="entry name" value="HisK_dim/P_dom"/>
</dbReference>
<dbReference type="InterPro" id="IPR035965">
    <property type="entry name" value="PAS-like_dom_sf"/>
</dbReference>
<sequence length="1049" mass="116314">MTQPVSHASARTPESLAPDALAGLLPGEVFRQIAESIPQLIWLARPDGCNEYCNEPWYEYTGLSQEESAGYGWRRAFHPDDLGEAGRRWDHSLCTGEPFEVEYRCRRHDGAWRWFLGRARPVRDASGRIVRWFGTCTDIDDQRRAADTLKLMDEASALLSSSPLDFETTLAALARLTVPRLADWCAIEIAQDDGTTRQVGMVHVDPSRVRLGHELRARYPPRPEDPYGLLSVIRTGKPVLLRDFPDDMLVAGARDAEHLRLTRELRLRSALLLPLKARGRILGVLSLVTTAESGRRFAYEDVPLAEQLAARAALAVDNARLYRDAQEALRRSEAERRTAELLVRIGGSLASELDATKLVQRITDETVALTGAAVGAFFENPADEHGGPDRLYTLTGAPLEAFAHLPMPRDLALFGPTFRGEGTLLLDDVTRHSASGRNAPHDGVPEGHLPVRSYLAVAVKSRSGAVLGGLFFGHPEPGRFRPEHARLVEGVASQAAVALDNARLFQDAWRQQERFRSLVTASAQAVWVTRPDGELEEDSPSWRAFTGQTYEQWRGWGWLDAVHPEDRELAARTWRTAVEERHLYEVRYRVRRPDGSYTPTKGRGVPVLNADGTVREWVGTTSDISSQLRAEEGARRLEREKAARKLEALRAEVSHALSREGTVPDILQDCAEALAKHLESVVVRMWLHVRATETLELAGNAGPLAPPRERYGELGFDNPSMVCAVARTRQQIWVDRLEDDPRVLDPAWVRTLGIHAFAGIPLLVKEQLVGVLGVYNLQPLGEDAVAALATVADAIAQGVERRRAEEALKQHAQELARSNEELQQFAYVASHDLQEPLRMVASYTQLLGRRYKGRLDADADEFIGYAVDGVNRMQRLIQDLLAYSRVSTRGREPRPCDAGRALERATANLQAAIRESGATLLTGPLPQVLADETQLAQVFQNLLGNALKFHGDAPPHVEVSGEREGTEVRFTVKDRGIGIDPQYFDRIFVIFQRLHGKQEYPGTGIGLAICKKIVERHGGRIGVESQEGQGTAFWFTLPAVSPALEGQAP</sequence>
<keyword evidence="4" id="KW-0808">Transferase</keyword>
<evidence type="ECO:0000256" key="2">
    <source>
        <dbReference type="ARBA" id="ARBA00012438"/>
    </source>
</evidence>
<dbReference type="Gene3D" id="3.30.565.10">
    <property type="entry name" value="Histidine kinase-like ATPase, C-terminal domain"/>
    <property type="match status" value="1"/>
</dbReference>
<dbReference type="Proteomes" id="UP000662747">
    <property type="component" value="Chromosome"/>
</dbReference>
<dbReference type="SUPFAM" id="SSF55785">
    <property type="entry name" value="PYP-like sensor domain (PAS domain)"/>
    <property type="match status" value="2"/>
</dbReference>
<evidence type="ECO:0000313" key="9">
    <source>
        <dbReference type="EMBL" id="QSQ20514.1"/>
    </source>
</evidence>
<comment type="catalytic activity">
    <reaction evidence="1">
        <text>ATP + protein L-histidine = ADP + protein N-phospho-L-histidine.</text>
        <dbReference type="EC" id="2.7.13.3"/>
    </reaction>
</comment>
<dbReference type="CDD" id="cd00130">
    <property type="entry name" value="PAS"/>
    <property type="match status" value="2"/>
</dbReference>
<dbReference type="EC" id="2.7.13.3" evidence="2"/>
<keyword evidence="10" id="KW-1185">Reference proteome</keyword>
<feature type="domain" description="PAS" evidence="7">
    <location>
        <begin position="511"/>
        <end position="581"/>
    </location>
</feature>
<organism evidence="9 10">
    <name type="scientific">Pyxidicoccus parkwayensis</name>
    <dbReference type="NCBI Taxonomy" id="2813578"/>
    <lineage>
        <taxon>Bacteria</taxon>
        <taxon>Pseudomonadati</taxon>
        <taxon>Myxococcota</taxon>
        <taxon>Myxococcia</taxon>
        <taxon>Myxococcales</taxon>
        <taxon>Cystobacterineae</taxon>
        <taxon>Myxococcaceae</taxon>
        <taxon>Pyxidicoccus</taxon>
    </lineage>
</organism>
<dbReference type="InterPro" id="IPR000014">
    <property type="entry name" value="PAS"/>
</dbReference>
<feature type="domain" description="Histidine kinase" evidence="6">
    <location>
        <begin position="828"/>
        <end position="1041"/>
    </location>
</feature>
<feature type="domain" description="PAC" evidence="8">
    <location>
        <begin position="99"/>
        <end position="151"/>
    </location>
</feature>
<dbReference type="CDD" id="cd00082">
    <property type="entry name" value="HisKA"/>
    <property type="match status" value="1"/>
</dbReference>
<dbReference type="InterPro" id="IPR029016">
    <property type="entry name" value="GAF-like_dom_sf"/>
</dbReference>
<dbReference type="PROSITE" id="PS50113">
    <property type="entry name" value="PAC"/>
    <property type="match status" value="2"/>
</dbReference>
<dbReference type="InterPro" id="IPR005467">
    <property type="entry name" value="His_kinase_dom"/>
</dbReference>
<dbReference type="Pfam" id="PF08447">
    <property type="entry name" value="PAS_3"/>
    <property type="match status" value="2"/>
</dbReference>
<keyword evidence="5" id="KW-0418">Kinase</keyword>
<dbReference type="PROSITE" id="PS50109">
    <property type="entry name" value="HIS_KIN"/>
    <property type="match status" value="1"/>
</dbReference>
<dbReference type="InterPro" id="IPR003594">
    <property type="entry name" value="HATPase_dom"/>
</dbReference>
<dbReference type="SMART" id="SM00388">
    <property type="entry name" value="HisKA"/>
    <property type="match status" value="1"/>
</dbReference>
<evidence type="ECO:0000259" key="6">
    <source>
        <dbReference type="PROSITE" id="PS50109"/>
    </source>
</evidence>
<dbReference type="SUPFAM" id="SSF55874">
    <property type="entry name" value="ATPase domain of HSP90 chaperone/DNA topoisomerase II/histidine kinase"/>
    <property type="match status" value="1"/>
</dbReference>
<evidence type="ECO:0000313" key="10">
    <source>
        <dbReference type="Proteomes" id="UP000662747"/>
    </source>
</evidence>
<dbReference type="SMART" id="SM00065">
    <property type="entry name" value="GAF"/>
    <property type="match status" value="3"/>
</dbReference>
<dbReference type="PANTHER" id="PTHR43304">
    <property type="entry name" value="PHYTOCHROME-LIKE PROTEIN CPH1"/>
    <property type="match status" value="1"/>
</dbReference>
<dbReference type="NCBIfam" id="TIGR00229">
    <property type="entry name" value="sensory_box"/>
    <property type="match status" value="2"/>
</dbReference>
<dbReference type="SMART" id="SM00091">
    <property type="entry name" value="PAS"/>
    <property type="match status" value="2"/>
</dbReference>
<dbReference type="Pfam" id="PF01590">
    <property type="entry name" value="GAF"/>
    <property type="match status" value="2"/>
</dbReference>
<dbReference type="InterPro" id="IPR004358">
    <property type="entry name" value="Sig_transdc_His_kin-like_C"/>
</dbReference>
<dbReference type="InterPro" id="IPR000700">
    <property type="entry name" value="PAS-assoc_C"/>
</dbReference>
<dbReference type="InterPro" id="IPR001610">
    <property type="entry name" value="PAC"/>
</dbReference>
<dbReference type="PANTHER" id="PTHR43304:SF1">
    <property type="entry name" value="PAC DOMAIN-CONTAINING PROTEIN"/>
    <property type="match status" value="1"/>
</dbReference>
<dbReference type="SMART" id="SM00086">
    <property type="entry name" value="PAC"/>
    <property type="match status" value="2"/>
</dbReference>
<evidence type="ECO:0000259" key="8">
    <source>
        <dbReference type="PROSITE" id="PS50113"/>
    </source>
</evidence>
<dbReference type="InterPro" id="IPR052162">
    <property type="entry name" value="Sensor_kinase/Photoreceptor"/>
</dbReference>
<feature type="domain" description="PAS" evidence="7">
    <location>
        <begin position="26"/>
        <end position="81"/>
    </location>
</feature>
<gene>
    <name evidence="9" type="ORF">JY651_35500</name>
</gene>
<dbReference type="Pfam" id="PF00512">
    <property type="entry name" value="HisKA"/>
    <property type="match status" value="1"/>
</dbReference>
<proteinExistence type="predicted"/>
<name>A0ABX7NQ63_9BACT</name>
<keyword evidence="3" id="KW-0597">Phosphoprotein</keyword>
<dbReference type="SUPFAM" id="SSF55781">
    <property type="entry name" value="GAF domain-like"/>
    <property type="match status" value="3"/>
</dbReference>
<dbReference type="SUPFAM" id="SSF47384">
    <property type="entry name" value="Homodimeric domain of signal transducing histidine kinase"/>
    <property type="match status" value="1"/>
</dbReference>
<dbReference type="InterPro" id="IPR036890">
    <property type="entry name" value="HATPase_C_sf"/>
</dbReference>
<dbReference type="PROSITE" id="PS50112">
    <property type="entry name" value="PAS"/>
    <property type="match status" value="2"/>
</dbReference>
<dbReference type="RefSeq" id="WP_206722094.1">
    <property type="nucleotide sequence ID" value="NZ_CP071090.1"/>
</dbReference>
<dbReference type="Gene3D" id="1.10.287.130">
    <property type="match status" value="1"/>
</dbReference>
<dbReference type="InterPro" id="IPR036097">
    <property type="entry name" value="HisK_dim/P_sf"/>
</dbReference>
<dbReference type="Pfam" id="PF02518">
    <property type="entry name" value="HATPase_c"/>
    <property type="match status" value="1"/>
</dbReference>
<evidence type="ECO:0000259" key="7">
    <source>
        <dbReference type="PROSITE" id="PS50112"/>
    </source>
</evidence>